<organism evidence="1">
    <name type="scientific">marine sediment metagenome</name>
    <dbReference type="NCBI Taxonomy" id="412755"/>
    <lineage>
        <taxon>unclassified sequences</taxon>
        <taxon>metagenomes</taxon>
        <taxon>ecological metagenomes</taxon>
    </lineage>
</organism>
<feature type="non-terminal residue" evidence="1">
    <location>
        <position position="84"/>
    </location>
</feature>
<protein>
    <submittedName>
        <fullName evidence="1">Uncharacterized protein</fullName>
    </submittedName>
</protein>
<dbReference type="InterPro" id="IPR051828">
    <property type="entry name" value="HAD-like_hydrolase_domain"/>
</dbReference>
<gene>
    <name evidence="1" type="ORF">S06H3_65763</name>
</gene>
<comment type="caution">
    <text evidence="1">The sequence shown here is derived from an EMBL/GenBank/DDBJ whole genome shotgun (WGS) entry which is preliminary data.</text>
</comment>
<evidence type="ECO:0000313" key="1">
    <source>
        <dbReference type="EMBL" id="GAI71517.1"/>
    </source>
</evidence>
<feature type="non-terminal residue" evidence="1">
    <location>
        <position position="1"/>
    </location>
</feature>
<dbReference type="SUPFAM" id="SSF56784">
    <property type="entry name" value="HAD-like"/>
    <property type="match status" value="1"/>
</dbReference>
<accession>X1QSK3</accession>
<dbReference type="PRINTS" id="PR00413">
    <property type="entry name" value="HADHALOGNASE"/>
</dbReference>
<dbReference type="InterPro" id="IPR006439">
    <property type="entry name" value="HAD-SF_hydro_IA"/>
</dbReference>
<dbReference type="Pfam" id="PF00702">
    <property type="entry name" value="Hydrolase"/>
    <property type="match status" value="1"/>
</dbReference>
<name>X1QSK3_9ZZZZ</name>
<dbReference type="PANTHER" id="PTHR46191:SF2">
    <property type="entry name" value="HALOACID DEHALOGENASE-LIKE HYDROLASE DOMAIN-CONTAINING PROTEIN 3"/>
    <property type="match status" value="1"/>
</dbReference>
<dbReference type="EMBL" id="BARV01044432">
    <property type="protein sequence ID" value="GAI71517.1"/>
    <property type="molecule type" value="Genomic_DNA"/>
</dbReference>
<dbReference type="Gene3D" id="3.40.50.1000">
    <property type="entry name" value="HAD superfamily/HAD-like"/>
    <property type="match status" value="1"/>
</dbReference>
<dbReference type="NCBIfam" id="TIGR01549">
    <property type="entry name" value="HAD-SF-IA-v1"/>
    <property type="match status" value="1"/>
</dbReference>
<dbReference type="PANTHER" id="PTHR46191">
    <property type="match status" value="1"/>
</dbReference>
<dbReference type="InterPro" id="IPR023214">
    <property type="entry name" value="HAD_sf"/>
</dbReference>
<proteinExistence type="predicted"/>
<reference evidence="1" key="1">
    <citation type="journal article" date="2014" name="Front. Microbiol.">
        <title>High frequency of phylogenetically diverse reductive dehalogenase-homologous genes in deep subseafloor sedimentary metagenomes.</title>
        <authorList>
            <person name="Kawai M."/>
            <person name="Futagami T."/>
            <person name="Toyoda A."/>
            <person name="Takaki Y."/>
            <person name="Nishi S."/>
            <person name="Hori S."/>
            <person name="Arai W."/>
            <person name="Tsubouchi T."/>
            <person name="Morono Y."/>
            <person name="Uchiyama I."/>
            <person name="Ito T."/>
            <person name="Fujiyama A."/>
            <person name="Inagaki F."/>
            <person name="Takami H."/>
        </authorList>
    </citation>
    <scope>NUCLEOTIDE SEQUENCE</scope>
    <source>
        <strain evidence="1">Expedition CK06-06</strain>
    </source>
</reference>
<sequence>VSKVEPETADTLAALKNLGLKLGIVSNTFVNGSSLEKHLEQLGILDFFSVRIYSYEFDFRKPDARIFKAAAERIGEMLENILFV</sequence>
<dbReference type="InterPro" id="IPR036412">
    <property type="entry name" value="HAD-like_sf"/>
</dbReference>
<dbReference type="AlphaFoldDB" id="X1QSK3"/>